<feature type="transmembrane region" description="Helical" evidence="2">
    <location>
        <begin position="145"/>
        <end position="171"/>
    </location>
</feature>
<keyword evidence="2" id="KW-0812">Transmembrane</keyword>
<dbReference type="RefSeq" id="WP_067226845.1">
    <property type="nucleotide sequence ID" value="NZ_CP014145.1"/>
</dbReference>
<feature type="transmembrane region" description="Helical" evidence="2">
    <location>
        <begin position="192"/>
        <end position="212"/>
    </location>
</feature>
<feature type="compositionally biased region" description="Basic and acidic residues" evidence="1">
    <location>
        <begin position="279"/>
        <end position="295"/>
    </location>
</feature>
<feature type="transmembrane region" description="Helical" evidence="2">
    <location>
        <begin position="74"/>
        <end position="92"/>
    </location>
</feature>
<feature type="transmembrane region" description="Helical" evidence="2">
    <location>
        <begin position="6"/>
        <end position="32"/>
    </location>
</feature>
<dbReference type="AlphaFoldDB" id="A0A0Y0MIA1"/>
<evidence type="ECO:0000313" key="3">
    <source>
        <dbReference type="EMBL" id="AMB58150.1"/>
    </source>
</evidence>
<gene>
    <name evidence="3" type="ORF">AWU67_03950</name>
</gene>
<dbReference type="PANTHER" id="PTHR31272">
    <property type="entry name" value="CYTOCHROME C-TYPE BIOGENESIS PROTEIN HI_1454-RELATED"/>
    <property type="match status" value="1"/>
</dbReference>
<dbReference type="EMBL" id="CP014145">
    <property type="protein sequence ID" value="AMB58150.1"/>
    <property type="molecule type" value="Genomic_DNA"/>
</dbReference>
<evidence type="ECO:0000313" key="4">
    <source>
        <dbReference type="Proteomes" id="UP000058305"/>
    </source>
</evidence>
<dbReference type="KEGG" id="mvd:AWU67_03950"/>
<feature type="transmembrane region" description="Helical" evidence="2">
    <location>
        <begin position="232"/>
        <end position="259"/>
    </location>
</feature>
<name>A0A0Y0MIA1_9MICO</name>
<feature type="region of interest" description="Disordered" evidence="1">
    <location>
        <begin position="270"/>
        <end position="302"/>
    </location>
</feature>
<dbReference type="PANTHER" id="PTHR31272:SF4">
    <property type="entry name" value="CYTOCHROME C-TYPE BIOGENESIS PROTEIN HI_1454-RELATED"/>
    <property type="match status" value="1"/>
</dbReference>
<organism evidence="3 4">
    <name type="scientific">Microterricola viridarii</name>
    <dbReference type="NCBI Taxonomy" id="412690"/>
    <lineage>
        <taxon>Bacteria</taxon>
        <taxon>Bacillati</taxon>
        <taxon>Actinomycetota</taxon>
        <taxon>Actinomycetes</taxon>
        <taxon>Micrococcales</taxon>
        <taxon>Microbacteriaceae</taxon>
        <taxon>Microterricola</taxon>
    </lineage>
</organism>
<dbReference type="Proteomes" id="UP000058305">
    <property type="component" value="Chromosome"/>
</dbReference>
<proteinExistence type="predicted"/>
<feature type="transmembrane region" description="Helical" evidence="2">
    <location>
        <begin position="112"/>
        <end position="139"/>
    </location>
</feature>
<dbReference type="OrthoDB" id="4332145at2"/>
<evidence type="ECO:0000256" key="1">
    <source>
        <dbReference type="SAM" id="MobiDB-lite"/>
    </source>
</evidence>
<keyword evidence="2" id="KW-1133">Transmembrane helix</keyword>
<accession>A0A0Y0MIA1</accession>
<protein>
    <submittedName>
        <fullName evidence="3">Uncharacterized protein</fullName>
    </submittedName>
</protein>
<evidence type="ECO:0000256" key="2">
    <source>
        <dbReference type="SAM" id="Phobius"/>
    </source>
</evidence>
<keyword evidence="4" id="KW-1185">Reference proteome</keyword>
<dbReference type="InterPro" id="IPR051790">
    <property type="entry name" value="Cytochrome_c-biogenesis_DsbD"/>
</dbReference>
<reference evidence="3 4" key="1">
    <citation type="journal article" date="2016" name="J. Biotechnol.">
        <title>First complete genome sequence of a species in the genus Microterricola, an extremophilic cold active enzyme producing bacterial strain ERGS5:02 isolated from Sikkim Himalaya.</title>
        <authorList>
            <person name="Himanshu"/>
            <person name="Swarnkar M.K."/>
            <person name="Singh D."/>
            <person name="Kumar R."/>
        </authorList>
    </citation>
    <scope>NUCLEOTIDE SEQUENCE [LARGE SCALE GENOMIC DNA]</scope>
    <source>
        <strain evidence="3 4">ERGS5:02</strain>
    </source>
</reference>
<keyword evidence="2" id="KW-0472">Membrane</keyword>
<sequence length="302" mass="31445">MDIGLAAAFLGGLVTLLSPCSALLLPSFFAYAFTSRTQLLGRTLLFLLGLLTMLLPIGVFASTLGALITGHRGLIVTIAGALVILAGVLSLAGVRMRLPQLQHGGGSGALSVYILGIAFGVAGSCSGPVLGSILTIAALRGDALFGGALLTVYALGMVLPLFLLALLWEAFDLGRRGWLRPRVVRIGRWRSTWIEVASAVLMIAVGVLLITTDGTAGLGGILTIQQQYALELWATGPGAAIVPVLLLGVAVFSALLVVIGRRRRRELTTAPLPVPSEMHTAEMHTAETHAAETRPAETSPGE</sequence>
<feature type="transmembrane region" description="Helical" evidence="2">
    <location>
        <begin position="44"/>
        <end position="68"/>
    </location>
</feature>
<reference evidence="4" key="2">
    <citation type="submission" date="2016-01" db="EMBL/GenBank/DDBJ databases">
        <title>First complete genome sequence of a species in the genus Microterricola, an extremophilic cold active enzyme producing strain ERGS5:02 isolated from Sikkim Himalaya.</title>
        <authorList>
            <person name="Kumar R."/>
            <person name="Singh D."/>
            <person name="Swarnkar M.K."/>
        </authorList>
    </citation>
    <scope>NUCLEOTIDE SEQUENCE [LARGE SCALE GENOMIC DNA]</scope>
    <source>
        <strain evidence="4">ERGS5:02</strain>
    </source>
</reference>